<accession>A0A0L0RWC6</accession>
<dbReference type="SMART" id="SM00320">
    <property type="entry name" value="WD40"/>
    <property type="match status" value="6"/>
</dbReference>
<evidence type="ECO:0000313" key="11">
    <source>
        <dbReference type="EMBL" id="KNE54381.1"/>
    </source>
</evidence>
<evidence type="ECO:0000256" key="9">
    <source>
        <dbReference type="PROSITE-ProRule" id="PRU00221"/>
    </source>
</evidence>
<dbReference type="PROSITE" id="PS50897">
    <property type="entry name" value="CTLH"/>
    <property type="match status" value="1"/>
</dbReference>
<evidence type="ECO:0000256" key="2">
    <source>
        <dbReference type="ARBA" id="ARBA00022574"/>
    </source>
</evidence>
<dbReference type="AlphaFoldDB" id="A0A0L0RWC6"/>
<evidence type="ECO:0000259" key="10">
    <source>
        <dbReference type="PROSITE" id="PS50897"/>
    </source>
</evidence>
<feature type="repeat" description="WD" evidence="9">
    <location>
        <begin position="305"/>
        <end position="346"/>
    </location>
</feature>
<dbReference type="InterPro" id="IPR015943">
    <property type="entry name" value="WD40/YVTN_repeat-like_dom_sf"/>
</dbReference>
<organism evidence="11 12">
    <name type="scientific">Allomyces macrogynus (strain ATCC 38327)</name>
    <name type="common">Allomyces javanicus var. macrogynus</name>
    <dbReference type="NCBI Taxonomy" id="578462"/>
    <lineage>
        <taxon>Eukaryota</taxon>
        <taxon>Fungi</taxon>
        <taxon>Fungi incertae sedis</taxon>
        <taxon>Blastocladiomycota</taxon>
        <taxon>Blastocladiomycetes</taxon>
        <taxon>Blastocladiales</taxon>
        <taxon>Blastocladiaceae</taxon>
        <taxon>Allomyces</taxon>
    </lineage>
</organism>
<keyword evidence="4" id="KW-0677">Repeat</keyword>
<evidence type="ECO:0000256" key="8">
    <source>
        <dbReference type="ARBA" id="ARBA00026184"/>
    </source>
</evidence>
<dbReference type="Pfam" id="PF17814">
    <property type="entry name" value="LisH_TPL"/>
    <property type="match status" value="1"/>
</dbReference>
<dbReference type="GO" id="GO:0016607">
    <property type="term" value="C:nuclear speck"/>
    <property type="evidence" value="ECO:0007669"/>
    <property type="project" value="UniProtKB-SubCell"/>
</dbReference>
<dbReference type="OrthoDB" id="538223at2759"/>
<dbReference type="SMART" id="SM00667">
    <property type="entry name" value="LisH"/>
    <property type="match status" value="1"/>
</dbReference>
<evidence type="ECO:0000256" key="3">
    <source>
        <dbReference type="ARBA" id="ARBA00022664"/>
    </source>
</evidence>
<dbReference type="OMA" id="QSGLCVR"/>
<keyword evidence="3" id="KW-0507">mRNA processing</keyword>
<dbReference type="VEuPathDB" id="FungiDB:AMAG_00357"/>
<protein>
    <recommendedName>
        <fullName evidence="8">WD40 repeat-containing protein SMU1</fullName>
    </recommendedName>
</protein>
<keyword evidence="12" id="KW-1185">Reference proteome</keyword>
<keyword evidence="6" id="KW-0539">Nucleus</keyword>
<dbReference type="PROSITE" id="PS50082">
    <property type="entry name" value="WD_REPEATS_2"/>
    <property type="match status" value="4"/>
</dbReference>
<dbReference type="InterPro" id="IPR020472">
    <property type="entry name" value="WD40_PAC1"/>
</dbReference>
<gene>
    <name evidence="11" type="ORF">AMAG_00357</name>
</gene>
<dbReference type="eggNOG" id="KOG0275">
    <property type="taxonomic scope" value="Eukaryota"/>
</dbReference>
<evidence type="ECO:0000256" key="6">
    <source>
        <dbReference type="ARBA" id="ARBA00023242"/>
    </source>
</evidence>
<evidence type="ECO:0000256" key="7">
    <source>
        <dbReference type="ARBA" id="ARBA00025801"/>
    </source>
</evidence>
<dbReference type="InterPro" id="IPR001680">
    <property type="entry name" value="WD40_rpt"/>
</dbReference>
<dbReference type="Proteomes" id="UP000054350">
    <property type="component" value="Unassembled WGS sequence"/>
</dbReference>
<dbReference type="Gene3D" id="2.130.10.10">
    <property type="entry name" value="YVTN repeat-like/Quinoprotein amine dehydrogenase"/>
    <property type="match status" value="1"/>
</dbReference>
<proteinExistence type="inferred from homology"/>
<keyword evidence="5" id="KW-0508">mRNA splicing</keyword>
<sequence>MAGLEIKSEDVIRLIQQFLKENNLQRTLQSLQDETSITLNATESTDMLRQDILAGRWDAVLRTTRGLTLSNRAQMLLYDQIVGELIENGDRSAARILLRQSDALMSLRDADLDRYLQLEKLLTTVEFHPRLAYGADGKTKRREAVAHTVCSEIRTVAPARLVTLLGQALRWQQEHEYLSATPDTGYDLFQGEIPTLQHTEDVVPGHGYATLQFPPKQFAEAVAFAPNGQLLATGSSDGFIEIWNPMTGKLRKDLQYQAQDKMMGMDAAILCLAFSRDSDLLVSGAQDGKIKVWKVATGACVRRFPSAHAQGVTCVAMTKDASQVLSGGFDGMVRLHGMKSGKLLKEYRGHTSFVNAVLFSTDYTRIFSGSSDGSVKIWETKSGDCITTVSPTNSLSITSLHAIPGTGLILVGSQSKKVVAMDARGRTVWDVTLSKELNIPNQTPGEPVGYALSPHGQYVYVVSDHGTLVAISTKSKQAVAMVRTVEKAIGLCAHPGANVVAVWTESGQVALWRA</sequence>
<dbReference type="PRINTS" id="PR00320">
    <property type="entry name" value="GPROTEINBRPT"/>
</dbReference>
<dbReference type="SUPFAM" id="SSF50978">
    <property type="entry name" value="WD40 repeat-like"/>
    <property type="match status" value="1"/>
</dbReference>
<reference evidence="11 12" key="1">
    <citation type="submission" date="2009-11" db="EMBL/GenBank/DDBJ databases">
        <title>Annotation of Allomyces macrogynus ATCC 38327.</title>
        <authorList>
            <consortium name="The Broad Institute Genome Sequencing Platform"/>
            <person name="Russ C."/>
            <person name="Cuomo C."/>
            <person name="Burger G."/>
            <person name="Gray M.W."/>
            <person name="Holland P.W.H."/>
            <person name="King N."/>
            <person name="Lang F.B.F."/>
            <person name="Roger A.J."/>
            <person name="Ruiz-Trillo I."/>
            <person name="Young S.K."/>
            <person name="Zeng Q."/>
            <person name="Gargeya S."/>
            <person name="Fitzgerald M."/>
            <person name="Haas B."/>
            <person name="Abouelleil A."/>
            <person name="Alvarado L."/>
            <person name="Arachchi H.M."/>
            <person name="Berlin A."/>
            <person name="Chapman S.B."/>
            <person name="Gearin G."/>
            <person name="Goldberg J."/>
            <person name="Griggs A."/>
            <person name="Gujja S."/>
            <person name="Hansen M."/>
            <person name="Heiman D."/>
            <person name="Howarth C."/>
            <person name="Larimer J."/>
            <person name="Lui A."/>
            <person name="MacDonald P.J.P."/>
            <person name="McCowen C."/>
            <person name="Montmayeur A."/>
            <person name="Murphy C."/>
            <person name="Neiman D."/>
            <person name="Pearson M."/>
            <person name="Priest M."/>
            <person name="Roberts A."/>
            <person name="Saif S."/>
            <person name="Shea T."/>
            <person name="Sisk P."/>
            <person name="Stolte C."/>
            <person name="Sykes S."/>
            <person name="Wortman J."/>
            <person name="Nusbaum C."/>
            <person name="Birren B."/>
        </authorList>
    </citation>
    <scope>NUCLEOTIDE SEQUENCE [LARGE SCALE GENOMIC DNA]</scope>
    <source>
        <strain evidence="11 12">ATCC 38327</strain>
    </source>
</reference>
<dbReference type="InterPro" id="IPR006594">
    <property type="entry name" value="LisH"/>
</dbReference>
<name>A0A0L0RWC6_ALLM3</name>
<feature type="domain" description="CTLH" evidence="10">
    <location>
        <begin position="41"/>
        <end position="93"/>
    </location>
</feature>
<dbReference type="GO" id="GO:0000398">
    <property type="term" value="P:mRNA splicing, via spliceosome"/>
    <property type="evidence" value="ECO:0007669"/>
    <property type="project" value="InterPro"/>
</dbReference>
<dbReference type="STRING" id="578462.A0A0L0RWC6"/>
<dbReference type="InterPro" id="IPR045184">
    <property type="entry name" value="SMU1"/>
</dbReference>
<comment type="similarity">
    <text evidence="7">Belongs to the WD repeat SMU1 family.</text>
</comment>
<feature type="repeat" description="WD" evidence="9">
    <location>
        <begin position="347"/>
        <end position="388"/>
    </location>
</feature>
<dbReference type="EMBL" id="GG745328">
    <property type="protein sequence ID" value="KNE54381.1"/>
    <property type="molecule type" value="Genomic_DNA"/>
</dbReference>
<keyword evidence="2 9" id="KW-0853">WD repeat</keyword>
<feature type="repeat" description="WD" evidence="9">
    <location>
        <begin position="221"/>
        <end position="253"/>
    </location>
</feature>
<dbReference type="PROSITE" id="PS50294">
    <property type="entry name" value="WD_REPEATS_REGION"/>
    <property type="match status" value="3"/>
</dbReference>
<evidence type="ECO:0000256" key="4">
    <source>
        <dbReference type="ARBA" id="ARBA00022737"/>
    </source>
</evidence>
<dbReference type="InterPro" id="IPR054532">
    <property type="entry name" value="TPL_SMU1_LisH-like"/>
</dbReference>
<dbReference type="InterPro" id="IPR036322">
    <property type="entry name" value="WD40_repeat_dom_sf"/>
</dbReference>
<dbReference type="CDD" id="cd00200">
    <property type="entry name" value="WD40"/>
    <property type="match status" value="1"/>
</dbReference>
<dbReference type="InterPro" id="IPR006595">
    <property type="entry name" value="CTLH_C"/>
</dbReference>
<reference evidence="12" key="2">
    <citation type="submission" date="2009-11" db="EMBL/GenBank/DDBJ databases">
        <title>The Genome Sequence of Allomyces macrogynus strain ATCC 38327.</title>
        <authorList>
            <consortium name="The Broad Institute Genome Sequencing Platform"/>
            <person name="Russ C."/>
            <person name="Cuomo C."/>
            <person name="Shea T."/>
            <person name="Young S.K."/>
            <person name="Zeng Q."/>
            <person name="Koehrsen M."/>
            <person name="Haas B."/>
            <person name="Borodovsky M."/>
            <person name="Guigo R."/>
            <person name="Alvarado L."/>
            <person name="Berlin A."/>
            <person name="Borenstein D."/>
            <person name="Chen Z."/>
            <person name="Engels R."/>
            <person name="Freedman E."/>
            <person name="Gellesch M."/>
            <person name="Goldberg J."/>
            <person name="Griggs A."/>
            <person name="Gujja S."/>
            <person name="Heiman D."/>
            <person name="Hepburn T."/>
            <person name="Howarth C."/>
            <person name="Jen D."/>
            <person name="Larson L."/>
            <person name="Lewis B."/>
            <person name="Mehta T."/>
            <person name="Park D."/>
            <person name="Pearson M."/>
            <person name="Roberts A."/>
            <person name="Saif S."/>
            <person name="Shenoy N."/>
            <person name="Sisk P."/>
            <person name="Stolte C."/>
            <person name="Sykes S."/>
            <person name="Walk T."/>
            <person name="White J."/>
            <person name="Yandava C."/>
            <person name="Burger G."/>
            <person name="Gray M.W."/>
            <person name="Holland P.W.H."/>
            <person name="King N."/>
            <person name="Lang F.B.F."/>
            <person name="Roger A.J."/>
            <person name="Ruiz-Trillo I."/>
            <person name="Lander E."/>
            <person name="Nusbaum C."/>
        </authorList>
    </citation>
    <scope>NUCLEOTIDE SEQUENCE [LARGE SCALE GENOMIC DNA]</scope>
    <source>
        <strain evidence="12">ATCC 38327</strain>
    </source>
</reference>
<evidence type="ECO:0000313" key="12">
    <source>
        <dbReference type="Proteomes" id="UP000054350"/>
    </source>
</evidence>
<dbReference type="PROSITE" id="PS00678">
    <property type="entry name" value="WD_REPEATS_1"/>
    <property type="match status" value="1"/>
</dbReference>
<dbReference type="Pfam" id="PF00400">
    <property type="entry name" value="WD40"/>
    <property type="match status" value="4"/>
</dbReference>
<comment type="subcellular location">
    <subcellularLocation>
        <location evidence="1">Nucleus speckle</location>
    </subcellularLocation>
</comment>
<feature type="repeat" description="WD" evidence="9">
    <location>
        <begin position="262"/>
        <end position="303"/>
    </location>
</feature>
<dbReference type="InterPro" id="IPR019775">
    <property type="entry name" value="WD40_repeat_CS"/>
</dbReference>
<evidence type="ECO:0000256" key="1">
    <source>
        <dbReference type="ARBA" id="ARBA00004324"/>
    </source>
</evidence>
<evidence type="ECO:0000256" key="5">
    <source>
        <dbReference type="ARBA" id="ARBA00023187"/>
    </source>
</evidence>
<dbReference type="PROSITE" id="PS50896">
    <property type="entry name" value="LISH"/>
    <property type="match status" value="1"/>
</dbReference>
<dbReference type="PANTHER" id="PTHR22848">
    <property type="entry name" value="WD40 REPEAT PROTEIN"/>
    <property type="match status" value="1"/>
</dbReference>